<dbReference type="InterPro" id="IPR036514">
    <property type="entry name" value="SGNH_hydro_sf"/>
</dbReference>
<gene>
    <name evidence="3" type="ORF">GKE90_14010</name>
    <name evidence="2" type="ORF">GKE97_21245</name>
</gene>
<dbReference type="CDD" id="cd00229">
    <property type="entry name" value="SGNH_hydrolase"/>
    <property type="match status" value="1"/>
</dbReference>
<dbReference type="Gene3D" id="3.40.50.1110">
    <property type="entry name" value="SGNH hydrolase"/>
    <property type="match status" value="1"/>
</dbReference>
<dbReference type="GO" id="GO:0016787">
    <property type="term" value="F:hydrolase activity"/>
    <property type="evidence" value="ECO:0007669"/>
    <property type="project" value="UniProtKB-KW"/>
</dbReference>
<organism evidence="2 5">
    <name type="scientific">Flavonifractor plautii</name>
    <name type="common">Fusobacterium plautii</name>
    <dbReference type="NCBI Taxonomy" id="292800"/>
    <lineage>
        <taxon>Bacteria</taxon>
        <taxon>Bacillati</taxon>
        <taxon>Bacillota</taxon>
        <taxon>Clostridia</taxon>
        <taxon>Eubacteriales</taxon>
        <taxon>Oscillospiraceae</taxon>
        <taxon>Flavonifractor</taxon>
    </lineage>
</organism>
<dbReference type="Pfam" id="PF13472">
    <property type="entry name" value="Lipase_GDSL_2"/>
    <property type="match status" value="1"/>
</dbReference>
<dbReference type="RefSeq" id="WP_009260460.1">
    <property type="nucleotide sequence ID" value="NZ_CP084007.1"/>
</dbReference>
<feature type="domain" description="SGNH hydrolase-type esterase" evidence="1">
    <location>
        <begin position="12"/>
        <end position="171"/>
    </location>
</feature>
<sequence>MRILMLGNSFTFTNNMPQMLAELTGAEVVHHTRGGARLSEQLNPNTRLGSQTQAALQNEKWDYVVLQEMSHGPITAPKSFFSSVEGLCRQIRANGAVPILFATWAYQRGGAKLTDKGWDYDEMTQKLSEAYHKAAQENNALIADVGRRFYEWSVPQDLYAADGVHPSELGSHIAAETVAAVIRQWEEGVQ</sequence>
<evidence type="ECO:0000313" key="4">
    <source>
        <dbReference type="Proteomes" id="UP000429811"/>
    </source>
</evidence>
<dbReference type="EMBL" id="WKPO01000021">
    <property type="protein sequence ID" value="MSB49796.1"/>
    <property type="molecule type" value="Genomic_DNA"/>
</dbReference>
<reference evidence="4 5" key="1">
    <citation type="journal article" date="2019" name="Nat. Med.">
        <title>A library of human gut bacterial isolates paired with longitudinal multiomics data enables mechanistic microbiome research.</title>
        <authorList>
            <person name="Poyet M."/>
            <person name="Groussin M."/>
            <person name="Gibbons S.M."/>
            <person name="Avila-Pacheco J."/>
            <person name="Jiang X."/>
            <person name="Kearney S.M."/>
            <person name="Perrotta A.R."/>
            <person name="Berdy B."/>
            <person name="Zhao S."/>
            <person name="Lieberman T.D."/>
            <person name="Swanson P.K."/>
            <person name="Smith M."/>
            <person name="Roesemann S."/>
            <person name="Alexander J.E."/>
            <person name="Rich S.A."/>
            <person name="Livny J."/>
            <person name="Vlamakis H."/>
            <person name="Clish C."/>
            <person name="Bullock K."/>
            <person name="Deik A."/>
            <person name="Scott J."/>
            <person name="Pierce K.A."/>
            <person name="Xavier R.J."/>
            <person name="Alm E.J."/>
        </authorList>
    </citation>
    <scope>NUCLEOTIDE SEQUENCE [LARGE SCALE GENOMIC DNA]</scope>
    <source>
        <strain evidence="2 5">BIOML-A2</strain>
        <strain evidence="3 4">BIOML-A5</strain>
    </source>
</reference>
<proteinExistence type="predicted"/>
<evidence type="ECO:0000259" key="1">
    <source>
        <dbReference type="Pfam" id="PF13472"/>
    </source>
</evidence>
<dbReference type="InterPro" id="IPR013830">
    <property type="entry name" value="SGNH_hydro"/>
</dbReference>
<name>A0A174QPW4_FLAPL</name>
<dbReference type="AlphaFoldDB" id="A0A174QPW4"/>
<comment type="caution">
    <text evidence="2">The sequence shown here is derived from an EMBL/GenBank/DDBJ whole genome shotgun (WGS) entry which is preliminary data.</text>
</comment>
<dbReference type="SUPFAM" id="SSF52266">
    <property type="entry name" value="SGNH hydrolase"/>
    <property type="match status" value="1"/>
</dbReference>
<dbReference type="Proteomes" id="UP000429811">
    <property type="component" value="Unassembled WGS sequence"/>
</dbReference>
<evidence type="ECO:0000313" key="3">
    <source>
        <dbReference type="EMBL" id="MSB49796.1"/>
    </source>
</evidence>
<dbReference type="EMBL" id="WKPR01000031">
    <property type="protein sequence ID" value="MSB22005.1"/>
    <property type="molecule type" value="Genomic_DNA"/>
</dbReference>
<keyword evidence="2" id="KW-0378">Hydrolase</keyword>
<protein>
    <submittedName>
        <fullName evidence="2">SGNH/GDSL hydrolase family protein</fullName>
    </submittedName>
</protein>
<accession>A0A174QPW4</accession>
<evidence type="ECO:0000313" key="2">
    <source>
        <dbReference type="EMBL" id="MSB22005.1"/>
    </source>
</evidence>
<dbReference type="Proteomes" id="UP000434475">
    <property type="component" value="Unassembled WGS sequence"/>
</dbReference>
<evidence type="ECO:0000313" key="5">
    <source>
        <dbReference type="Proteomes" id="UP000434475"/>
    </source>
</evidence>